<dbReference type="EMBL" id="LR862145">
    <property type="protein sequence ID" value="CAD1825912.1"/>
    <property type="molecule type" value="Genomic_DNA"/>
</dbReference>
<evidence type="ECO:0000313" key="1">
    <source>
        <dbReference type="EMBL" id="CAD1825912.1"/>
    </source>
</evidence>
<proteinExistence type="predicted"/>
<sequence length="221" mass="25044">MNWSRGFSGSNANSVMELRQPPISKAFVIMEAPPLRRCATCFIAGHKARACIDHPSMNVYRAIRARPAYLNAFIPFSEEFFAKQKRRCNAILVDVVPSANLGHFLQEIIANRLANRFGGYPTDFLVASGFGKFLRADDFTTRMADLTGYRCLIAVNHLLDIPENLEITFGDISISVLIQLKRWIRDRDVGRENPLPPHNERPDHHNPDVRSLKLIVITSQK</sequence>
<dbReference type="AlphaFoldDB" id="A0A6V7P514"/>
<organism evidence="1">
    <name type="scientific">Ananas comosus var. bracteatus</name>
    <name type="common">red pineapple</name>
    <dbReference type="NCBI Taxonomy" id="296719"/>
    <lineage>
        <taxon>Eukaryota</taxon>
        <taxon>Viridiplantae</taxon>
        <taxon>Streptophyta</taxon>
        <taxon>Embryophyta</taxon>
        <taxon>Tracheophyta</taxon>
        <taxon>Spermatophyta</taxon>
        <taxon>Magnoliopsida</taxon>
        <taxon>Liliopsida</taxon>
        <taxon>Poales</taxon>
        <taxon>Bromeliaceae</taxon>
        <taxon>Bromelioideae</taxon>
        <taxon>Ananas</taxon>
    </lineage>
</organism>
<reference evidence="1" key="1">
    <citation type="submission" date="2020-07" db="EMBL/GenBank/DDBJ databases">
        <authorList>
            <person name="Lin J."/>
        </authorList>
    </citation>
    <scope>NUCLEOTIDE SEQUENCE</scope>
</reference>
<name>A0A6V7P514_ANACO</name>
<gene>
    <name evidence="1" type="ORF">CB5_LOCUS9123</name>
</gene>
<protein>
    <submittedName>
        <fullName evidence="1">Uncharacterized protein</fullName>
    </submittedName>
</protein>
<accession>A0A6V7P514</accession>